<dbReference type="KEGG" id="spsr:EGC80_11395"/>
<dbReference type="GO" id="GO:0009736">
    <property type="term" value="P:cytokinin-activated signaling pathway"/>
    <property type="evidence" value="ECO:0007669"/>
    <property type="project" value="InterPro"/>
</dbReference>
<feature type="modified residue" description="4-aspartylphosphate" evidence="1">
    <location>
        <position position="57"/>
    </location>
</feature>
<dbReference type="RefSeq" id="WP_124013322.1">
    <property type="nucleotide sequence ID" value="NZ_CP034073.1"/>
</dbReference>
<proteinExistence type="predicted"/>
<gene>
    <name evidence="4" type="ORF">EGC77_14640</name>
    <name evidence="3" type="ORF">EGC80_11395</name>
</gene>
<evidence type="ECO:0000313" key="4">
    <source>
        <dbReference type="EMBL" id="RPA31189.1"/>
    </source>
</evidence>
<dbReference type="OrthoDB" id="5768548at2"/>
<accession>A0A3N4DZ41</accession>
<evidence type="ECO:0000313" key="3">
    <source>
        <dbReference type="EMBL" id="AZG35455.1"/>
    </source>
</evidence>
<dbReference type="EMBL" id="CP034073">
    <property type="protein sequence ID" value="AZG35455.1"/>
    <property type="molecule type" value="Genomic_DNA"/>
</dbReference>
<evidence type="ECO:0000256" key="1">
    <source>
        <dbReference type="PROSITE-ProRule" id="PRU00169"/>
    </source>
</evidence>
<dbReference type="Pfam" id="PF00072">
    <property type="entry name" value="Response_reg"/>
    <property type="match status" value="1"/>
</dbReference>
<name>A0A3N4DZ41_9GAMM</name>
<organism evidence="4 6">
    <name type="scientific">Shewanella psychromarinicola</name>
    <dbReference type="NCBI Taxonomy" id="2487742"/>
    <lineage>
        <taxon>Bacteria</taxon>
        <taxon>Pseudomonadati</taxon>
        <taxon>Pseudomonadota</taxon>
        <taxon>Gammaproteobacteria</taxon>
        <taxon>Alteromonadales</taxon>
        <taxon>Shewanellaceae</taxon>
        <taxon>Shewanella</taxon>
    </lineage>
</organism>
<dbReference type="SMART" id="SM00448">
    <property type="entry name" value="REC"/>
    <property type="match status" value="1"/>
</dbReference>
<sequence>MLIKNFNVLLVDDVVLMCNFLYGVTNEIQGCSAFKSLYYKTAEDILESEVIDLLITDIELKNASGIDLLSKIRCGAFSQTAHDIPILVLSVNSYKDVIQQCILFDVNDFLVKPISAVKLKNKILEHLQCEKFIQPVSYYVDLMEKLTELNVSKKGGKRSVSIVLELEEKILEINQNLDGAVSTVDNNDFLCWPEGVTTGYHQLDRRLKNLAFTISYFNNVFIDNGQLITAHTARKRACASADYLEHIVKNLQQFEDRPEFWGAFQICLYNLQTIMAEVASVNLKHNNQVLALLKKLALWWMQTCNRPLIQKADDSDDNEKR</sequence>
<dbReference type="InterPro" id="IPR011006">
    <property type="entry name" value="CheY-like_superfamily"/>
</dbReference>
<dbReference type="PROSITE" id="PS50110">
    <property type="entry name" value="RESPONSE_REGULATORY"/>
    <property type="match status" value="1"/>
</dbReference>
<keyword evidence="5" id="KW-1185">Reference proteome</keyword>
<dbReference type="EMBL" id="RKKB01000006">
    <property type="protein sequence ID" value="RPA31189.1"/>
    <property type="molecule type" value="Genomic_DNA"/>
</dbReference>
<evidence type="ECO:0000313" key="6">
    <source>
        <dbReference type="Proteomes" id="UP000278855"/>
    </source>
</evidence>
<dbReference type="PANTHER" id="PTHR43874">
    <property type="entry name" value="TWO-COMPONENT RESPONSE REGULATOR"/>
    <property type="match status" value="1"/>
</dbReference>
<dbReference type="Gene3D" id="3.40.50.2300">
    <property type="match status" value="1"/>
</dbReference>
<dbReference type="GO" id="GO:0000160">
    <property type="term" value="P:phosphorelay signal transduction system"/>
    <property type="evidence" value="ECO:0007669"/>
    <property type="project" value="InterPro"/>
</dbReference>
<evidence type="ECO:0000259" key="2">
    <source>
        <dbReference type="PROSITE" id="PS50110"/>
    </source>
</evidence>
<dbReference type="Proteomes" id="UP000273778">
    <property type="component" value="Chromosome"/>
</dbReference>
<keyword evidence="1" id="KW-0597">Phosphoprotein</keyword>
<reference evidence="4" key="3">
    <citation type="submission" date="2018-11" db="EMBL/GenBank/DDBJ databases">
        <authorList>
            <person name="Hwang Y.J."/>
            <person name="Hwang C.Y."/>
        </authorList>
    </citation>
    <scope>NUCLEOTIDE SEQUENCE</scope>
    <source>
        <strain evidence="4">R106</strain>
    </source>
</reference>
<dbReference type="SUPFAM" id="SSF52172">
    <property type="entry name" value="CheY-like"/>
    <property type="match status" value="1"/>
</dbReference>
<dbReference type="InterPro" id="IPR045279">
    <property type="entry name" value="ARR-like"/>
</dbReference>
<dbReference type="AlphaFoldDB" id="A0A3N4DZ41"/>
<reference evidence="3 5" key="1">
    <citation type="submission" date="2018-11" db="EMBL/GenBank/DDBJ databases">
        <title>Shewanella sp. M2.</title>
        <authorList>
            <person name="Hwang Y.J."/>
            <person name="Hwang C.Y."/>
        </authorList>
    </citation>
    <scope>NUCLEOTIDE SEQUENCE [LARGE SCALE GENOMIC DNA]</scope>
    <source>
        <strain evidence="3 5">M2</strain>
    </source>
</reference>
<reference evidence="6" key="2">
    <citation type="submission" date="2018-11" db="EMBL/GenBank/DDBJ databases">
        <title>Shewanella sp. R106.</title>
        <authorList>
            <person name="Hwang Y.J."/>
            <person name="Hwang C.Y."/>
        </authorList>
    </citation>
    <scope>NUCLEOTIDE SEQUENCE [LARGE SCALE GENOMIC DNA]</scope>
    <source>
        <strain evidence="6">R106</strain>
    </source>
</reference>
<evidence type="ECO:0000313" key="5">
    <source>
        <dbReference type="Proteomes" id="UP000273778"/>
    </source>
</evidence>
<dbReference type="Proteomes" id="UP000278855">
    <property type="component" value="Unassembled WGS sequence"/>
</dbReference>
<dbReference type="CDD" id="cd00156">
    <property type="entry name" value="REC"/>
    <property type="match status" value="1"/>
</dbReference>
<dbReference type="PANTHER" id="PTHR43874:SF125">
    <property type="entry name" value="TWO-COMPONENT RESPONSE REGULATOR-LIKE APRR7"/>
    <property type="match status" value="1"/>
</dbReference>
<feature type="domain" description="Response regulatory" evidence="2">
    <location>
        <begin position="7"/>
        <end position="127"/>
    </location>
</feature>
<dbReference type="InterPro" id="IPR001789">
    <property type="entry name" value="Sig_transdc_resp-reg_receiver"/>
</dbReference>
<protein>
    <submittedName>
        <fullName evidence="4">Response regulator</fullName>
    </submittedName>
</protein>